<reference evidence="8 9" key="1">
    <citation type="journal article" date="2013" name="Int. J. Syst. Evol. Microbiol.">
        <title>Celerinatantimonas yamalensis sp. nov., a cold-adapted diazotrophic bacterium from a cold permafrost brine.</title>
        <authorList>
            <person name="Shcherbakova V."/>
            <person name="Chuvilskaya N."/>
            <person name="Rivkina E."/>
            <person name="Demidov N."/>
            <person name="Uchaeva V."/>
            <person name="Suetin S."/>
            <person name="Suzina N."/>
            <person name="Gilichinsky D."/>
        </authorList>
    </citation>
    <scope>NUCLEOTIDE SEQUENCE [LARGE SCALE GENOMIC DNA]</scope>
    <source>
        <strain evidence="8 9">C7</strain>
    </source>
</reference>
<dbReference type="CDD" id="cd06579">
    <property type="entry name" value="TM_PBP1_transp_AraH_like"/>
    <property type="match status" value="1"/>
</dbReference>
<keyword evidence="6 7" id="KW-0472">Membrane</keyword>
<gene>
    <name evidence="8" type="ORF">ABUE30_01285</name>
</gene>
<evidence type="ECO:0000313" key="9">
    <source>
        <dbReference type="Proteomes" id="UP001629953"/>
    </source>
</evidence>
<keyword evidence="4 7" id="KW-0812">Transmembrane</keyword>
<keyword evidence="9" id="KW-1185">Reference proteome</keyword>
<feature type="transmembrane region" description="Helical" evidence="7">
    <location>
        <begin position="143"/>
        <end position="160"/>
    </location>
</feature>
<feature type="transmembrane region" description="Helical" evidence="7">
    <location>
        <begin position="314"/>
        <end position="331"/>
    </location>
</feature>
<comment type="caution">
    <text evidence="8">The sequence shown here is derived from an EMBL/GenBank/DDBJ whole genome shotgun (WGS) entry which is preliminary data.</text>
</comment>
<keyword evidence="3" id="KW-1003">Cell membrane</keyword>
<comment type="similarity">
    <text evidence="2">Belongs to the binding-protein-dependent transport system permease family. AraH/RbsC subfamily.</text>
</comment>
<feature type="transmembrane region" description="Helical" evidence="7">
    <location>
        <begin position="262"/>
        <end position="281"/>
    </location>
</feature>
<dbReference type="InterPro" id="IPR001851">
    <property type="entry name" value="ABC_transp_permease"/>
</dbReference>
<evidence type="ECO:0000256" key="5">
    <source>
        <dbReference type="ARBA" id="ARBA00022989"/>
    </source>
</evidence>
<feature type="transmembrane region" description="Helical" evidence="7">
    <location>
        <begin position="231"/>
        <end position="250"/>
    </location>
</feature>
<evidence type="ECO:0000256" key="2">
    <source>
        <dbReference type="ARBA" id="ARBA00007942"/>
    </source>
</evidence>
<name>A0ABW9G1Z2_9GAMM</name>
<dbReference type="PANTHER" id="PTHR32196:SF19">
    <property type="entry name" value="GALACTOFURANOSE TRANSPORTER PERMEASE PROTEIN YTFT"/>
    <property type="match status" value="1"/>
</dbReference>
<feature type="transmembrane region" description="Helical" evidence="7">
    <location>
        <begin position="21"/>
        <end position="44"/>
    </location>
</feature>
<feature type="transmembrane region" description="Helical" evidence="7">
    <location>
        <begin position="64"/>
        <end position="82"/>
    </location>
</feature>
<feature type="transmembrane region" description="Helical" evidence="7">
    <location>
        <begin position="89"/>
        <end position="106"/>
    </location>
</feature>
<dbReference type="EMBL" id="JBEQCT010000001">
    <property type="protein sequence ID" value="MFM2483716.1"/>
    <property type="molecule type" value="Genomic_DNA"/>
</dbReference>
<evidence type="ECO:0000256" key="4">
    <source>
        <dbReference type="ARBA" id="ARBA00022692"/>
    </source>
</evidence>
<evidence type="ECO:0000256" key="3">
    <source>
        <dbReference type="ARBA" id="ARBA00022475"/>
    </source>
</evidence>
<evidence type="ECO:0000256" key="7">
    <source>
        <dbReference type="SAM" id="Phobius"/>
    </source>
</evidence>
<keyword evidence="5 7" id="KW-1133">Transmembrane helix</keyword>
<evidence type="ECO:0000313" key="8">
    <source>
        <dbReference type="EMBL" id="MFM2483716.1"/>
    </source>
</evidence>
<accession>A0ABW9G1Z2</accession>
<evidence type="ECO:0000256" key="6">
    <source>
        <dbReference type="ARBA" id="ARBA00023136"/>
    </source>
</evidence>
<dbReference type="PANTHER" id="PTHR32196">
    <property type="entry name" value="ABC TRANSPORTER PERMEASE PROTEIN YPHD-RELATED-RELATED"/>
    <property type="match status" value="1"/>
</dbReference>
<feature type="transmembrane region" description="Helical" evidence="7">
    <location>
        <begin position="112"/>
        <end position="136"/>
    </location>
</feature>
<comment type="subcellular location">
    <subcellularLocation>
        <location evidence="1">Cell inner membrane</location>
        <topology evidence="1">Multi-pass membrane protein</topology>
    </subcellularLocation>
</comment>
<sequence>MSDMTEPRQVPQRSTSRWGNGLLRKATLPITALILILVVDAILTPNFFDLSVVNGHLYGSLVDIFYRGAPLILMSVGMSVVIATGGIDLSVGAVAAIAGAVMAVMIDGGTYPGWVIVLATLVTGLVCGLWNGLLVAYLKIQPIIATLILMVAGRGVAQMITGGQIVTFHSQLFSLLGEGYLAGLPMRVVLVTTAVIVIILFIRRSALGLFVEAVGGNVSASRFAGIDSRSILIGAYLLCGLCAGFAGMILTADISGADSNNAGLWMEMDAILAVVIGGGSLAGGRFSLILTVLGAVVIQTLTISILFSGLPAEYTLLVKAVVIVLILLIQSPQMKQKVIAKWRGRHAR</sequence>
<proteinExistence type="inferred from homology"/>
<feature type="transmembrane region" description="Helical" evidence="7">
    <location>
        <begin position="288"/>
        <end position="308"/>
    </location>
</feature>
<dbReference type="Proteomes" id="UP001629953">
    <property type="component" value="Unassembled WGS sequence"/>
</dbReference>
<protein>
    <submittedName>
        <fullName evidence="8">ABC transporter permease</fullName>
    </submittedName>
</protein>
<organism evidence="8 9">
    <name type="scientific">Celerinatantimonas yamalensis</name>
    <dbReference type="NCBI Taxonomy" id="559956"/>
    <lineage>
        <taxon>Bacteria</taxon>
        <taxon>Pseudomonadati</taxon>
        <taxon>Pseudomonadota</taxon>
        <taxon>Gammaproteobacteria</taxon>
        <taxon>Celerinatantimonadaceae</taxon>
        <taxon>Celerinatantimonas</taxon>
    </lineage>
</organism>
<dbReference type="Pfam" id="PF02653">
    <property type="entry name" value="BPD_transp_2"/>
    <property type="match status" value="1"/>
</dbReference>
<evidence type="ECO:0000256" key="1">
    <source>
        <dbReference type="ARBA" id="ARBA00004429"/>
    </source>
</evidence>
<feature type="transmembrane region" description="Helical" evidence="7">
    <location>
        <begin position="180"/>
        <end position="202"/>
    </location>
</feature>